<keyword evidence="2" id="KW-0720">Serine protease</keyword>
<dbReference type="SUPFAM" id="SSF54211">
    <property type="entry name" value="Ribosomal protein S5 domain 2-like"/>
    <property type="match status" value="1"/>
</dbReference>
<evidence type="ECO:0000259" key="4">
    <source>
        <dbReference type="PROSITE" id="PS51786"/>
    </source>
</evidence>
<protein>
    <recommendedName>
        <fullName evidence="2">endopeptidase La</fullName>
        <ecNumber evidence="2">3.4.21.53</ecNumber>
    </recommendedName>
</protein>
<keyword evidence="1 2" id="KW-0645">Protease</keyword>
<keyword evidence="6" id="KW-1185">Reference proteome</keyword>
<dbReference type="InterPro" id="IPR046843">
    <property type="entry name" value="LonB_AAA-LID"/>
</dbReference>
<dbReference type="STRING" id="642492.Clole_1624"/>
<dbReference type="InterPro" id="IPR041699">
    <property type="entry name" value="AAA_32"/>
</dbReference>
<evidence type="ECO:0000313" key="6">
    <source>
        <dbReference type="Proteomes" id="UP000008467"/>
    </source>
</evidence>
<dbReference type="GO" id="GO:0006508">
    <property type="term" value="P:proteolysis"/>
    <property type="evidence" value="ECO:0007669"/>
    <property type="project" value="UniProtKB-KW"/>
</dbReference>
<feature type="active site" evidence="2">
    <location>
        <position position="666"/>
    </location>
</feature>
<dbReference type="InterPro" id="IPR014721">
    <property type="entry name" value="Ribsml_uS5_D2-typ_fold_subgr"/>
</dbReference>
<dbReference type="HOGENOM" id="CLU_014785_0_1_9"/>
<dbReference type="Pfam" id="PF05362">
    <property type="entry name" value="Lon_C"/>
    <property type="match status" value="1"/>
</dbReference>
<dbReference type="PANTHER" id="PTHR10046">
    <property type="entry name" value="ATP DEPENDENT LON PROTEASE FAMILY MEMBER"/>
    <property type="match status" value="1"/>
</dbReference>
<keyword evidence="3" id="KW-0175">Coiled coil</keyword>
<dbReference type="GO" id="GO:0004252">
    <property type="term" value="F:serine-type endopeptidase activity"/>
    <property type="evidence" value="ECO:0007669"/>
    <property type="project" value="UniProtKB-UniRule"/>
</dbReference>
<organism evidence="5 6">
    <name type="scientific">Cellulosilyticum lentocellum (strain ATCC 49066 / DSM 5427 / NCIMB 11756 / RHM5)</name>
    <name type="common">Clostridium lentocellum</name>
    <dbReference type="NCBI Taxonomy" id="642492"/>
    <lineage>
        <taxon>Bacteria</taxon>
        <taxon>Bacillati</taxon>
        <taxon>Bacillota</taxon>
        <taxon>Clostridia</taxon>
        <taxon>Lachnospirales</taxon>
        <taxon>Cellulosilyticaceae</taxon>
        <taxon>Cellulosilyticum</taxon>
    </lineage>
</organism>
<keyword evidence="2" id="KW-0378">Hydrolase</keyword>
<dbReference type="Gene3D" id="3.30.230.10">
    <property type="match status" value="1"/>
</dbReference>
<dbReference type="Proteomes" id="UP000008467">
    <property type="component" value="Chromosome"/>
</dbReference>
<gene>
    <name evidence="5" type="ordered locus">Clole_1624</name>
</gene>
<feature type="domain" description="Lon proteolytic" evidence="4">
    <location>
        <begin position="576"/>
        <end position="771"/>
    </location>
</feature>
<dbReference type="PROSITE" id="PS51786">
    <property type="entry name" value="LON_PROTEOLYTIC"/>
    <property type="match status" value="1"/>
</dbReference>
<dbReference type="GO" id="GO:0030163">
    <property type="term" value="P:protein catabolic process"/>
    <property type="evidence" value="ECO:0007669"/>
    <property type="project" value="InterPro"/>
</dbReference>
<dbReference type="Pfam" id="PF20437">
    <property type="entry name" value="LonC_helical"/>
    <property type="match status" value="1"/>
</dbReference>
<feature type="active site" evidence="2">
    <location>
        <position position="709"/>
    </location>
</feature>
<dbReference type="InterPro" id="IPR027417">
    <property type="entry name" value="P-loop_NTPase"/>
</dbReference>
<dbReference type="Gene3D" id="3.40.50.300">
    <property type="entry name" value="P-loop containing nucleotide triphosphate hydrolases"/>
    <property type="match status" value="1"/>
</dbReference>
<dbReference type="KEGG" id="cle:Clole_1624"/>
<comment type="catalytic activity">
    <reaction evidence="2">
        <text>Hydrolysis of proteins in presence of ATP.</text>
        <dbReference type="EC" id="3.4.21.53"/>
    </reaction>
</comment>
<comment type="similarity">
    <text evidence="2">Belongs to the peptidase S16 family.</text>
</comment>
<sequence length="789" mass="89959">MNIVIAGGDYMNSSKELKWHELKRLYQPSDFSFLTTDEVKPCETVIGQENALQMIQKALQIEAKGFNLYICGIDSEEKERAIKEELQKVAKQKSIPLAMGYVHNFSNPEEPCLIELKAEVAWQLKDDIQEMIAFIIEELPKKLKTPEIEKKREILVDAFEKYKSEQMMALNELADSHYMLVKTTNEGIYFTPKDEEGKAISKSEYSNLSIEEKEQIQAKLEKLYEAAESINKNIEEEEEKYLQLFKDINQEIVLQEIGRLIKYLQERYGDTPKLISYFNGIAEDLLGHLELISGTEEEEKDSLKEMFPWLGGNGIDKLTKKYVFNLIVSQENINGAPVIVDDEWPHLNLTGRLLFDTELNTVHSDFSQIRAGLLHYANGGYLVLHMQRLVENPNMWISLKRALKTEKIRVEGNEELNIALSNPIRPEATWANVKVVLLGSEELYHMLYEADDDFKKLFKVHAYFESELSSDIETIKKLAGAISYVCRKEHLPKVTIEGILKLVEYGNRQQETITKLPSDIDSLVDILREATLYAQEAIDDKCIQMALKSHNNYSLKIQEKIDEQFKDESYLITTEGERIGQVNGLAVYHVLKYSFGRPIKITVTTYRGKQGIVDIEKQAELSGAIHTKGIHIITGFLGYEFAQDIPLSLSCNICFEQSYGQIDGDSASSAELYGVLSSLAELPIKQSLATTGSINQFGEIQPIGGVNEKIEGFFKVCQQRGLKGNEGVIIPKQNIKDLLLKEEIIEAVHKGEFHIYPISHVWEGMELMTDKEKQEIITLVKNKLKKFNN</sequence>
<accession>F2JKU6</accession>
<dbReference type="eggNOG" id="COG1067">
    <property type="taxonomic scope" value="Bacteria"/>
</dbReference>
<evidence type="ECO:0000256" key="1">
    <source>
        <dbReference type="ARBA" id="ARBA00022670"/>
    </source>
</evidence>
<feature type="coiled-coil region" evidence="3">
    <location>
        <begin position="210"/>
        <end position="251"/>
    </location>
</feature>
<evidence type="ECO:0000256" key="2">
    <source>
        <dbReference type="PROSITE-ProRule" id="PRU01122"/>
    </source>
</evidence>
<dbReference type="InterPro" id="IPR027065">
    <property type="entry name" value="Lon_Prtase"/>
</dbReference>
<dbReference type="InterPro" id="IPR046844">
    <property type="entry name" value="Lon-like_helical"/>
</dbReference>
<dbReference type="Pfam" id="PF20436">
    <property type="entry name" value="LonB_AAA-LID"/>
    <property type="match status" value="1"/>
</dbReference>
<dbReference type="EC" id="3.4.21.53" evidence="2"/>
<proteinExistence type="inferred from homology"/>
<dbReference type="EMBL" id="CP002582">
    <property type="protein sequence ID" value="ADZ83349.1"/>
    <property type="molecule type" value="Genomic_DNA"/>
</dbReference>
<dbReference type="GO" id="GO:0004176">
    <property type="term" value="F:ATP-dependent peptidase activity"/>
    <property type="evidence" value="ECO:0007669"/>
    <property type="project" value="UniProtKB-UniRule"/>
</dbReference>
<dbReference type="Gene3D" id="1.10.8.60">
    <property type="match status" value="1"/>
</dbReference>
<dbReference type="InterPro" id="IPR008269">
    <property type="entry name" value="Lon_proteolytic"/>
</dbReference>
<dbReference type="GO" id="GO:0005524">
    <property type="term" value="F:ATP binding"/>
    <property type="evidence" value="ECO:0007669"/>
    <property type="project" value="InterPro"/>
</dbReference>
<dbReference type="AlphaFoldDB" id="F2JKU6"/>
<dbReference type="Pfam" id="PF13654">
    <property type="entry name" value="AAA_32"/>
    <property type="match status" value="1"/>
</dbReference>
<reference evidence="5 6" key="1">
    <citation type="journal article" date="2011" name="J. Bacteriol.">
        <title>Complete genome sequence of the cellulose-degrading bacterium Cellulosilyticum lentocellum.</title>
        <authorList>
            <consortium name="US DOE Joint Genome Institute"/>
            <person name="Miller D.A."/>
            <person name="Suen G."/>
            <person name="Bruce D."/>
            <person name="Copeland A."/>
            <person name="Cheng J.F."/>
            <person name="Detter C."/>
            <person name="Goodwin L.A."/>
            <person name="Han C.S."/>
            <person name="Hauser L.J."/>
            <person name="Land M.L."/>
            <person name="Lapidus A."/>
            <person name="Lucas S."/>
            <person name="Meincke L."/>
            <person name="Pitluck S."/>
            <person name="Tapia R."/>
            <person name="Teshima H."/>
            <person name="Woyke T."/>
            <person name="Fox B.G."/>
            <person name="Angert E.R."/>
            <person name="Currie C.R."/>
        </authorList>
    </citation>
    <scope>NUCLEOTIDE SEQUENCE [LARGE SCALE GENOMIC DNA]</scope>
    <source>
        <strain evidence="6">ATCC 49066 / DSM 5427 / NCIMB 11756 / RHM5</strain>
    </source>
</reference>
<dbReference type="PRINTS" id="PR00830">
    <property type="entry name" value="ENDOLAPTASE"/>
</dbReference>
<name>F2JKU6_CELLD</name>
<evidence type="ECO:0000313" key="5">
    <source>
        <dbReference type="EMBL" id="ADZ83349.1"/>
    </source>
</evidence>
<evidence type="ECO:0000256" key="3">
    <source>
        <dbReference type="SAM" id="Coils"/>
    </source>
</evidence>
<dbReference type="InterPro" id="IPR020568">
    <property type="entry name" value="Ribosomal_Su5_D2-typ_SF"/>
</dbReference>